<feature type="region of interest" description="Disordered" evidence="1">
    <location>
        <begin position="1"/>
        <end position="23"/>
    </location>
</feature>
<reference evidence="2 3" key="1">
    <citation type="submission" date="2024-04" db="EMBL/GenBank/DDBJ databases">
        <authorList>
            <person name="Waldvogel A.-M."/>
            <person name="Schoenle A."/>
        </authorList>
    </citation>
    <scope>NUCLEOTIDE SEQUENCE [LARGE SCALE GENOMIC DNA]</scope>
</reference>
<evidence type="ECO:0000313" key="3">
    <source>
        <dbReference type="Proteomes" id="UP001497482"/>
    </source>
</evidence>
<evidence type="ECO:0000313" key="2">
    <source>
        <dbReference type="EMBL" id="CAL1597201.1"/>
    </source>
</evidence>
<protein>
    <submittedName>
        <fullName evidence="2">Uncharacterized protein</fullName>
    </submittedName>
</protein>
<accession>A0AAV2L6W6</accession>
<sequence length="68" mass="7443">MWRSETLALSESPVAGFGPSRNTVRREMEDVQTLLHRGRAVLHKVLRPLSPNGLEGPRLGVLGGGILR</sequence>
<dbReference type="Proteomes" id="UP001497482">
    <property type="component" value="Chromosome 21"/>
</dbReference>
<dbReference type="AlphaFoldDB" id="A0AAV2L6W6"/>
<organism evidence="2 3">
    <name type="scientific">Knipowitschia caucasica</name>
    <name type="common">Caucasian dwarf goby</name>
    <name type="synonym">Pomatoschistus caucasicus</name>
    <dbReference type="NCBI Taxonomy" id="637954"/>
    <lineage>
        <taxon>Eukaryota</taxon>
        <taxon>Metazoa</taxon>
        <taxon>Chordata</taxon>
        <taxon>Craniata</taxon>
        <taxon>Vertebrata</taxon>
        <taxon>Euteleostomi</taxon>
        <taxon>Actinopterygii</taxon>
        <taxon>Neopterygii</taxon>
        <taxon>Teleostei</taxon>
        <taxon>Neoteleostei</taxon>
        <taxon>Acanthomorphata</taxon>
        <taxon>Gobiaria</taxon>
        <taxon>Gobiiformes</taxon>
        <taxon>Gobioidei</taxon>
        <taxon>Gobiidae</taxon>
        <taxon>Gobiinae</taxon>
        <taxon>Knipowitschia</taxon>
    </lineage>
</organism>
<dbReference type="EMBL" id="OZ035843">
    <property type="protein sequence ID" value="CAL1597201.1"/>
    <property type="molecule type" value="Genomic_DNA"/>
</dbReference>
<name>A0AAV2L6W6_KNICA</name>
<gene>
    <name evidence="2" type="ORF">KC01_LOCUS25745</name>
</gene>
<keyword evidence="3" id="KW-1185">Reference proteome</keyword>
<proteinExistence type="predicted"/>
<evidence type="ECO:0000256" key="1">
    <source>
        <dbReference type="SAM" id="MobiDB-lite"/>
    </source>
</evidence>